<feature type="domain" description="AFP-like" evidence="1">
    <location>
        <begin position="293"/>
        <end position="349"/>
    </location>
</feature>
<dbReference type="InterPro" id="IPR006190">
    <property type="entry name" value="SAF_AFP_Neu5Ac"/>
</dbReference>
<dbReference type="Pfam" id="PF03102">
    <property type="entry name" value="NeuB"/>
    <property type="match status" value="1"/>
</dbReference>
<dbReference type="InterPro" id="IPR013132">
    <property type="entry name" value="PseI/NeuA/B-like_N"/>
</dbReference>
<evidence type="ECO:0000313" key="2">
    <source>
        <dbReference type="EMBL" id="GKH71578.1"/>
    </source>
</evidence>
<dbReference type="GO" id="GO:0047444">
    <property type="term" value="F:N-acylneuraminate-9-phosphate synthase activity"/>
    <property type="evidence" value="ECO:0007669"/>
    <property type="project" value="TreeGrafter"/>
</dbReference>
<accession>A0AA37K5B8</accession>
<dbReference type="CDD" id="cd11615">
    <property type="entry name" value="SAF_NeuB_like"/>
    <property type="match status" value="1"/>
</dbReference>
<dbReference type="SMART" id="SM00858">
    <property type="entry name" value="SAF"/>
    <property type="match status" value="1"/>
</dbReference>
<evidence type="ECO:0000313" key="3">
    <source>
        <dbReference type="Proteomes" id="UP001055114"/>
    </source>
</evidence>
<dbReference type="InterPro" id="IPR057736">
    <property type="entry name" value="SAF_PseI/NeuA/NeuB"/>
</dbReference>
<evidence type="ECO:0000259" key="1">
    <source>
        <dbReference type="PROSITE" id="PS50844"/>
    </source>
</evidence>
<dbReference type="PANTHER" id="PTHR42966">
    <property type="entry name" value="N-ACETYLNEURAMINATE SYNTHASE"/>
    <property type="match status" value="1"/>
</dbReference>
<dbReference type="Pfam" id="PF08666">
    <property type="entry name" value="SAF"/>
    <property type="match status" value="1"/>
</dbReference>
<comment type="caution">
    <text evidence="2">The sequence shown here is derived from an EMBL/GenBank/DDBJ whole genome shotgun (WGS) entry which is preliminary data.</text>
</comment>
<dbReference type="Gene3D" id="3.20.20.70">
    <property type="entry name" value="Aldolase class I"/>
    <property type="match status" value="1"/>
</dbReference>
<dbReference type="InterPro" id="IPR051690">
    <property type="entry name" value="PseI-like"/>
</dbReference>
<proteinExistence type="predicted"/>
<dbReference type="InterPro" id="IPR036732">
    <property type="entry name" value="AFP_Neu5c_C_sf"/>
</dbReference>
<gene>
    <name evidence="2" type="ORF">CE91St3_14410</name>
</gene>
<dbReference type="PROSITE" id="PS50844">
    <property type="entry name" value="AFP_LIKE"/>
    <property type="match status" value="1"/>
</dbReference>
<dbReference type="EMBL" id="BQNZ01000001">
    <property type="protein sequence ID" value="GKH71578.1"/>
    <property type="molecule type" value="Genomic_DNA"/>
</dbReference>
<dbReference type="SUPFAM" id="SSF51269">
    <property type="entry name" value="AFP III-like domain"/>
    <property type="match status" value="1"/>
</dbReference>
<sequence>MISKNETYIIGEIGQNHNGSVDVAKLIVELISRPVREETFGIDLKPMNAVKMTKRDLNEELTTSQMNRIYDTPNSFGRTYGEHRAFLELDDESHFEVFKYAKEKGLDFVETLCAKGCMSLLKLFTPDYLKVASRDLTNLPLLEIMAETKIPIILSTGMAGKQELDNALEIITRYHSDISILHCVSQYPTYPDNLNLKTISYLKKHYGQYSIGFSDHTIGISAPVVAVGMGAEIIEKHVTIDRHMKGTDQAGSLGPDGVNRMIRDIRIAEKWLGTEDLYIDKNVAVAKEKLERSIASKRLLKAGKIITEEDIHLLSPGDGFKWIQKELVIGHTVKEDIPANEIIYPKNIL</sequence>
<organism evidence="2 3">
    <name type="scientific">Parabacteroides merdae</name>
    <dbReference type="NCBI Taxonomy" id="46503"/>
    <lineage>
        <taxon>Bacteria</taxon>
        <taxon>Pseudomonadati</taxon>
        <taxon>Bacteroidota</taxon>
        <taxon>Bacteroidia</taxon>
        <taxon>Bacteroidales</taxon>
        <taxon>Tannerellaceae</taxon>
        <taxon>Parabacteroides</taxon>
    </lineage>
</organism>
<name>A0AA37K5B8_9BACT</name>
<dbReference type="Gene3D" id="3.90.1210.10">
    <property type="entry name" value="Antifreeze-like/N-acetylneuraminic acid synthase C-terminal domain"/>
    <property type="match status" value="1"/>
</dbReference>
<dbReference type="PANTHER" id="PTHR42966:SF1">
    <property type="entry name" value="SIALIC ACID SYNTHASE"/>
    <property type="match status" value="1"/>
</dbReference>
<dbReference type="GO" id="GO:0016051">
    <property type="term" value="P:carbohydrate biosynthetic process"/>
    <property type="evidence" value="ECO:0007669"/>
    <property type="project" value="InterPro"/>
</dbReference>
<dbReference type="AlphaFoldDB" id="A0AA37K5B8"/>
<dbReference type="InterPro" id="IPR013785">
    <property type="entry name" value="Aldolase_TIM"/>
</dbReference>
<dbReference type="SUPFAM" id="SSF51569">
    <property type="entry name" value="Aldolase"/>
    <property type="match status" value="1"/>
</dbReference>
<dbReference type="Proteomes" id="UP001055114">
    <property type="component" value="Unassembled WGS sequence"/>
</dbReference>
<dbReference type="RefSeq" id="WP_151203797.1">
    <property type="nucleotide sequence ID" value="NZ_BQNZ01000001.1"/>
</dbReference>
<reference evidence="2" key="1">
    <citation type="submission" date="2022-01" db="EMBL/GenBank/DDBJ databases">
        <title>Novel bile acid biosynthetic pathways are enriched in the microbiome of centenarians.</title>
        <authorList>
            <person name="Sato Y."/>
            <person name="Atarashi K."/>
            <person name="Plichta R.D."/>
            <person name="Arai Y."/>
            <person name="Sasajima S."/>
            <person name="Kearney M.S."/>
            <person name="Suda W."/>
            <person name="Takeshita K."/>
            <person name="Sasaki T."/>
            <person name="Okamoto S."/>
            <person name="Skelly N.A."/>
            <person name="Okamura Y."/>
            <person name="Vlamakis H."/>
            <person name="Li Y."/>
            <person name="Tanoue T."/>
            <person name="Takei H."/>
            <person name="Nittono H."/>
            <person name="Narushima S."/>
            <person name="Irie J."/>
            <person name="Itoh H."/>
            <person name="Moriya K."/>
            <person name="Sugiura Y."/>
            <person name="Suematsu M."/>
            <person name="Moritoki N."/>
            <person name="Shibata S."/>
            <person name="Littman R.D."/>
            <person name="Fischbach A.M."/>
            <person name="Uwamino Y."/>
            <person name="Inoue T."/>
            <person name="Honda A."/>
            <person name="Hattori M."/>
            <person name="Murai T."/>
            <person name="Xavier J.R."/>
            <person name="Hirose N."/>
            <person name="Honda K."/>
        </authorList>
    </citation>
    <scope>NUCLEOTIDE SEQUENCE</scope>
    <source>
        <strain evidence="2">CE91-St3</strain>
    </source>
</reference>
<protein>
    <submittedName>
        <fullName evidence="2">Sialic acid synthase</fullName>
    </submittedName>
</protein>
<dbReference type="InterPro" id="IPR013974">
    <property type="entry name" value="SAF"/>
</dbReference>